<name>A0ABT5K275_9BURK</name>
<evidence type="ECO:0000313" key="2">
    <source>
        <dbReference type="EMBL" id="MDC8757857.1"/>
    </source>
</evidence>
<dbReference type="Proteomes" id="UP001221208">
    <property type="component" value="Unassembled WGS sequence"/>
</dbReference>
<comment type="caution">
    <text evidence="2">The sequence shown here is derived from an EMBL/GenBank/DDBJ whole genome shotgun (WGS) entry which is preliminary data.</text>
</comment>
<proteinExistence type="predicted"/>
<keyword evidence="3" id="KW-1185">Reference proteome</keyword>
<protein>
    <recommendedName>
        <fullName evidence="1">MoxR-vWA-beta-propeller ternary system domain-containing protein</fullName>
    </recommendedName>
</protein>
<sequence>MAWQARTTALTPAGLVALAPLAPALLSLLRQRSAEQLQRLSVVATRDLLVVFGANDMLPWIDGARYCAPDPDARNLWMPTHLAPVLPADLVQSNLIERAGSSPVLLWNAPEQILPLAHAQALTSSLLDWLSQELA</sequence>
<dbReference type="EMBL" id="JAQQXR010000003">
    <property type="protein sequence ID" value="MDC8757857.1"/>
    <property type="molecule type" value="Genomic_DNA"/>
</dbReference>
<evidence type="ECO:0000259" key="1">
    <source>
        <dbReference type="Pfam" id="PF19921"/>
    </source>
</evidence>
<dbReference type="Pfam" id="PF19921">
    <property type="entry name" value="bpX5"/>
    <property type="match status" value="1"/>
</dbReference>
<dbReference type="InterPro" id="IPR045548">
    <property type="entry name" value="bpX5"/>
</dbReference>
<organism evidence="2 3">
    <name type="scientific">Janthinobacterium fluminis</name>
    <dbReference type="NCBI Taxonomy" id="2987524"/>
    <lineage>
        <taxon>Bacteria</taxon>
        <taxon>Pseudomonadati</taxon>
        <taxon>Pseudomonadota</taxon>
        <taxon>Betaproteobacteria</taxon>
        <taxon>Burkholderiales</taxon>
        <taxon>Oxalobacteraceae</taxon>
        <taxon>Janthinobacterium</taxon>
    </lineage>
</organism>
<accession>A0ABT5K275</accession>
<dbReference type="RefSeq" id="WP_273670533.1">
    <property type="nucleotide sequence ID" value="NZ_JAQQXR010000003.1"/>
</dbReference>
<reference evidence="2 3" key="1">
    <citation type="submission" date="2022-10" db="EMBL/GenBank/DDBJ databases">
        <title>Janthinobacterium sp. hw3 Genome sequencing.</title>
        <authorList>
            <person name="Park S."/>
        </authorList>
    </citation>
    <scope>NUCLEOTIDE SEQUENCE [LARGE SCALE GENOMIC DNA]</scope>
    <source>
        <strain evidence="3">hw3</strain>
    </source>
</reference>
<gene>
    <name evidence="2" type="ORF">OIK44_09680</name>
</gene>
<feature type="domain" description="MoxR-vWA-beta-propeller ternary system" evidence="1">
    <location>
        <begin position="2"/>
        <end position="132"/>
    </location>
</feature>
<evidence type="ECO:0000313" key="3">
    <source>
        <dbReference type="Proteomes" id="UP001221208"/>
    </source>
</evidence>